<sequence length="504" mass="56704">MATIQELLADSLEVLRQLQDKEPNLILRGTEAISRTHLNRLLANGWLQEVMKGWYIPSRPGSEGDTTVWYTSYWHFVRAYADSRFGSDWSLSADSSLDFHSGKTTVPGQLILKSPKASNNIVSLPYGHTLLPLKSELTQNIVVDPIYGLRLYSLESALVYASPSYYSNDPMSARICLSMIDNASELLKILTDKGATTRAGRIIGALRSVGKGAIADEILLTMRDFGYAVSEYNPFSAETDTTAIYAKSPYAARIRMMWATMREQVLENFPQTPEAVADIESYLEHVDEKYLEDAYHSLSIEGYQVSRELIEKVRSGNWKPDSDDKEQKSALVARGYYQAFQSVKESVRKILAGQNAGGVLEEDHSRWYRQMWMPFVTAGILTASDLIGYRTNQVYIRGSQHIPLNPRAVSDAMPELFRLISEEPDSRVRAVLGHFMFVFIHPYMDGNGRMGRFILNAMLASGGYPWTVVPLEKRREYMSALENASVRGDISDFTRLISGLVARP</sequence>
<gene>
    <name evidence="1" type="ORF">E5358_13120</name>
</gene>
<keyword evidence="2" id="KW-1185">Reference proteome</keyword>
<dbReference type="EMBL" id="SRZC01000027">
    <property type="protein sequence ID" value="TGX80293.1"/>
    <property type="molecule type" value="Genomic_DNA"/>
</dbReference>
<name>A0AC61QM29_9BACT</name>
<reference evidence="1" key="1">
    <citation type="submission" date="2019-04" db="EMBL/GenBank/DDBJ databases">
        <title>Microbes associate with the intestines of laboratory mice.</title>
        <authorList>
            <person name="Navarre W."/>
            <person name="Wong E."/>
            <person name="Huang K."/>
            <person name="Tropini C."/>
            <person name="Ng K."/>
            <person name="Yu B."/>
        </authorList>
    </citation>
    <scope>NUCLEOTIDE SEQUENCE</scope>
    <source>
        <strain evidence="1">NM73_A23</strain>
    </source>
</reference>
<accession>A0AC61QM29</accession>
<comment type="caution">
    <text evidence="1">The sequence shown here is derived from an EMBL/GenBank/DDBJ whole genome shotgun (WGS) entry which is preliminary data.</text>
</comment>
<dbReference type="Proteomes" id="UP000308886">
    <property type="component" value="Unassembled WGS sequence"/>
</dbReference>
<proteinExistence type="predicted"/>
<organism evidence="1 2">
    <name type="scientific">Palleniella muris</name>
    <dbReference type="NCBI Taxonomy" id="3038145"/>
    <lineage>
        <taxon>Bacteria</taxon>
        <taxon>Pseudomonadati</taxon>
        <taxon>Bacteroidota</taxon>
        <taxon>Bacteroidia</taxon>
        <taxon>Bacteroidales</taxon>
        <taxon>Prevotellaceae</taxon>
        <taxon>Palleniella</taxon>
    </lineage>
</organism>
<protein>
    <submittedName>
        <fullName evidence="1">Cell filamentation protein Fic</fullName>
    </submittedName>
</protein>
<evidence type="ECO:0000313" key="1">
    <source>
        <dbReference type="EMBL" id="TGX80293.1"/>
    </source>
</evidence>
<evidence type="ECO:0000313" key="2">
    <source>
        <dbReference type="Proteomes" id="UP000308886"/>
    </source>
</evidence>